<dbReference type="Pfam" id="PF13274">
    <property type="entry name" value="SocA_Panacea"/>
    <property type="match status" value="1"/>
</dbReference>
<dbReference type="RefSeq" id="WP_087070053.1">
    <property type="nucleotide sequence ID" value="NZ_CAUPFC010000024.1"/>
</dbReference>
<evidence type="ECO:0000313" key="5">
    <source>
        <dbReference type="Proteomes" id="UP001288320"/>
    </source>
</evidence>
<dbReference type="EMBL" id="JAWNFV010000022">
    <property type="protein sequence ID" value="MDY5141369.1"/>
    <property type="molecule type" value="Genomic_DNA"/>
</dbReference>
<evidence type="ECO:0000313" key="3">
    <source>
        <dbReference type="EMBL" id="MDY5147167.1"/>
    </source>
</evidence>
<evidence type="ECO:0000313" key="4">
    <source>
        <dbReference type="Proteomes" id="UP001284901"/>
    </source>
</evidence>
<feature type="domain" description="Antitoxin SocA-like Panacea" evidence="1">
    <location>
        <begin position="25"/>
        <end position="123"/>
    </location>
</feature>
<dbReference type="AlphaFoldDB" id="A0AAW9HP28"/>
<dbReference type="EMBL" id="JAWNFY010000033">
    <property type="protein sequence ID" value="MDY5147167.1"/>
    <property type="molecule type" value="Genomic_DNA"/>
</dbReference>
<organism evidence="2 5">
    <name type="scientific">Actinotignum timonense</name>
    <dbReference type="NCBI Taxonomy" id="1870995"/>
    <lineage>
        <taxon>Bacteria</taxon>
        <taxon>Bacillati</taxon>
        <taxon>Actinomycetota</taxon>
        <taxon>Actinomycetes</taxon>
        <taxon>Actinomycetales</taxon>
        <taxon>Actinomycetaceae</taxon>
        <taxon>Actinotignum</taxon>
    </lineage>
</organism>
<gene>
    <name evidence="2" type="ORF">R6G74_08640</name>
    <name evidence="3" type="ORF">R6P33_09075</name>
</gene>
<name>A0AAW9HP28_9ACTO</name>
<comment type="caution">
    <text evidence="2">The sequence shown here is derived from an EMBL/GenBank/DDBJ whole genome shotgun (WGS) entry which is preliminary data.</text>
</comment>
<accession>A0AAW9HP28</accession>
<dbReference type="GeneID" id="92813396"/>
<evidence type="ECO:0000313" key="2">
    <source>
        <dbReference type="EMBL" id="MDY5141369.1"/>
    </source>
</evidence>
<dbReference type="Proteomes" id="UP001288320">
    <property type="component" value="Unassembled WGS sequence"/>
</dbReference>
<keyword evidence="4" id="KW-1185">Reference proteome</keyword>
<protein>
    <submittedName>
        <fullName evidence="2">DUF4065 domain-containing protein</fullName>
    </submittedName>
</protein>
<reference evidence="2 4" key="1">
    <citation type="submission" date="2023-10" db="EMBL/GenBank/DDBJ databases">
        <title>Whole Genome based description of the genera Actinobaculum and Actinotignum reveals a complex phylogenetic relationship within the species included in the genus Actinotignum.</title>
        <authorList>
            <person name="Jensen C.S."/>
            <person name="Dargis R."/>
            <person name="Kemp M."/>
            <person name="Christensen J.J."/>
        </authorList>
    </citation>
    <scope>NUCLEOTIDE SEQUENCE</scope>
    <source>
        <strain evidence="3 4">SLA_B089</strain>
        <strain evidence="2">SLA_B245</strain>
    </source>
</reference>
<sequence length="190" mass="22173">MITVFDVARFFIRKSPTRSIPAITLQKLCFYAYGWYAYETARPLFREHFYAMKHGPVISDLYSAHAKTIEVTEEPLARAQERHGFSPAEFSLYEKEILEAVWDYYSPHDRWELRDMTHEEQPWITAWNNRVEGSERADLPSSDIIDHFIAKKVPEGLELPERAVTVFEEEPVADFDHGSFVEDILALCRA</sequence>
<evidence type="ECO:0000259" key="1">
    <source>
        <dbReference type="Pfam" id="PF13274"/>
    </source>
</evidence>
<proteinExistence type="predicted"/>
<dbReference type="InterPro" id="IPR025272">
    <property type="entry name" value="SocA_Panacea"/>
</dbReference>
<dbReference type="Proteomes" id="UP001284901">
    <property type="component" value="Unassembled WGS sequence"/>
</dbReference>